<gene>
    <name evidence="1" type="ORF">TMSB3V08_LOCUS1966</name>
</gene>
<dbReference type="AlphaFoldDB" id="A0A7R9HJU0"/>
<protein>
    <submittedName>
        <fullName evidence="1">Uncharacterized protein</fullName>
    </submittedName>
</protein>
<sequence>MRGTRDDPFVISSIQGWAVSPCHLLRSWRWPRNGLDSVGQCSLDIDEWWGLGSWASMHGVMGLSISVSAGASEHANMQLRLRTPLSIGSLGGHYRSHPVPMGSSFFSHWTDSSGGYLTRWFPVVERLPKLGVPLV</sequence>
<evidence type="ECO:0000313" key="1">
    <source>
        <dbReference type="EMBL" id="CAD7425042.1"/>
    </source>
</evidence>
<proteinExistence type="predicted"/>
<reference evidence="1" key="1">
    <citation type="submission" date="2020-11" db="EMBL/GenBank/DDBJ databases">
        <authorList>
            <person name="Tran Van P."/>
        </authorList>
    </citation>
    <scope>NUCLEOTIDE SEQUENCE</scope>
</reference>
<organism evidence="1">
    <name type="scientific">Timema monikensis</name>
    <dbReference type="NCBI Taxonomy" id="170555"/>
    <lineage>
        <taxon>Eukaryota</taxon>
        <taxon>Metazoa</taxon>
        <taxon>Ecdysozoa</taxon>
        <taxon>Arthropoda</taxon>
        <taxon>Hexapoda</taxon>
        <taxon>Insecta</taxon>
        <taxon>Pterygota</taxon>
        <taxon>Neoptera</taxon>
        <taxon>Polyneoptera</taxon>
        <taxon>Phasmatodea</taxon>
        <taxon>Timematodea</taxon>
        <taxon>Timematoidea</taxon>
        <taxon>Timematidae</taxon>
        <taxon>Timema</taxon>
    </lineage>
</organism>
<dbReference type="EMBL" id="OB792875">
    <property type="protein sequence ID" value="CAD7425042.1"/>
    <property type="molecule type" value="Genomic_DNA"/>
</dbReference>
<name>A0A7R9HJU0_9NEOP</name>
<accession>A0A7R9HJU0</accession>